<dbReference type="GO" id="GO:0020037">
    <property type="term" value="F:heme binding"/>
    <property type="evidence" value="ECO:0007669"/>
    <property type="project" value="InterPro"/>
</dbReference>
<dbReference type="Pfam" id="PF00199">
    <property type="entry name" value="Catalase"/>
    <property type="match status" value="1"/>
</dbReference>
<protein>
    <submittedName>
        <fullName evidence="2">Extra spindle pole bodies 1</fullName>
    </submittedName>
</protein>
<dbReference type="GO" id="GO:0042542">
    <property type="term" value="P:response to hydrogen peroxide"/>
    <property type="evidence" value="ECO:0007669"/>
    <property type="project" value="TreeGrafter"/>
</dbReference>
<dbReference type="Proteomes" id="UP000325313">
    <property type="component" value="Unassembled WGS sequence"/>
</dbReference>
<dbReference type="PROSITE" id="PS51402">
    <property type="entry name" value="CATALASE_3"/>
    <property type="match status" value="1"/>
</dbReference>
<dbReference type="AlphaFoldDB" id="A0A5B0SE68"/>
<evidence type="ECO:0000313" key="2">
    <source>
        <dbReference type="EMBL" id="KAA1136147.1"/>
    </source>
</evidence>
<dbReference type="InterPro" id="IPR011614">
    <property type="entry name" value="Catalase_core"/>
</dbReference>
<sequence length="166" mass="18467">MKNVNAFDFAPFLKMSLVQLLGFTINLAFLAFSPSHLPPGIKPSADPVLQSRLFSYADAHIYRLGINDTQLPVNKSVSPVANSQQSRDGRWVSVADTRHPLADTRQRLRMAPFPQNPGGYPGIPKDTRGRKLGLDDVLQKFRVDPLLGVLWEAMIVIPSMQSHPDH</sequence>
<evidence type="ECO:0000259" key="1">
    <source>
        <dbReference type="Pfam" id="PF00199"/>
    </source>
</evidence>
<name>A0A5B0SE68_PUCGR</name>
<feature type="domain" description="Catalase core" evidence="1">
    <location>
        <begin position="30"/>
        <end position="92"/>
    </location>
</feature>
<reference evidence="2 3" key="1">
    <citation type="submission" date="2019-05" db="EMBL/GenBank/DDBJ databases">
        <title>Emergence of the Ug99 lineage of the wheat stem rust pathogen through somatic hybridization.</title>
        <authorList>
            <person name="Li F."/>
            <person name="Upadhyaya N.M."/>
            <person name="Sperschneider J."/>
            <person name="Matny O."/>
            <person name="Nguyen-Phuc H."/>
            <person name="Mago R."/>
            <person name="Raley C."/>
            <person name="Miller M.E."/>
            <person name="Silverstein K.A.T."/>
            <person name="Henningsen E."/>
            <person name="Hirsch C.D."/>
            <person name="Visser B."/>
            <person name="Pretorius Z.A."/>
            <person name="Steffenson B.J."/>
            <person name="Schwessinger B."/>
            <person name="Dodds P.N."/>
            <person name="Figueroa M."/>
        </authorList>
    </citation>
    <scope>NUCLEOTIDE SEQUENCE [LARGE SCALE GENOMIC DNA]</scope>
    <source>
        <strain evidence="2 3">Ug99</strain>
    </source>
</reference>
<dbReference type="GO" id="GO:0042744">
    <property type="term" value="P:hydrogen peroxide catabolic process"/>
    <property type="evidence" value="ECO:0007669"/>
    <property type="project" value="TreeGrafter"/>
</dbReference>
<dbReference type="GO" id="GO:0005777">
    <property type="term" value="C:peroxisome"/>
    <property type="evidence" value="ECO:0007669"/>
    <property type="project" value="TreeGrafter"/>
</dbReference>
<proteinExistence type="predicted"/>
<evidence type="ECO:0000313" key="3">
    <source>
        <dbReference type="Proteomes" id="UP000325313"/>
    </source>
</evidence>
<gene>
    <name evidence="2" type="primary">ESPL1_3</name>
    <name evidence="2" type="ORF">PGTUg99_033602</name>
</gene>
<comment type="caution">
    <text evidence="2">The sequence shown here is derived from an EMBL/GenBank/DDBJ whole genome shotgun (WGS) entry which is preliminary data.</text>
</comment>
<dbReference type="SUPFAM" id="SSF56634">
    <property type="entry name" value="Heme-dependent catalase-like"/>
    <property type="match status" value="1"/>
</dbReference>
<dbReference type="EMBL" id="VDEP01000036">
    <property type="protein sequence ID" value="KAA1136147.1"/>
    <property type="molecule type" value="Genomic_DNA"/>
</dbReference>
<dbReference type="InterPro" id="IPR020835">
    <property type="entry name" value="Catalase_sf"/>
</dbReference>
<dbReference type="PANTHER" id="PTHR11465">
    <property type="entry name" value="CATALASE"/>
    <property type="match status" value="1"/>
</dbReference>
<organism evidence="2 3">
    <name type="scientific">Puccinia graminis f. sp. tritici</name>
    <dbReference type="NCBI Taxonomy" id="56615"/>
    <lineage>
        <taxon>Eukaryota</taxon>
        <taxon>Fungi</taxon>
        <taxon>Dikarya</taxon>
        <taxon>Basidiomycota</taxon>
        <taxon>Pucciniomycotina</taxon>
        <taxon>Pucciniomycetes</taxon>
        <taxon>Pucciniales</taxon>
        <taxon>Pucciniaceae</taxon>
        <taxon>Puccinia</taxon>
    </lineage>
</organism>
<dbReference type="InterPro" id="IPR018028">
    <property type="entry name" value="Catalase"/>
</dbReference>
<dbReference type="GO" id="GO:0004096">
    <property type="term" value="F:catalase activity"/>
    <property type="evidence" value="ECO:0007669"/>
    <property type="project" value="InterPro"/>
</dbReference>
<dbReference type="GO" id="GO:0005739">
    <property type="term" value="C:mitochondrion"/>
    <property type="evidence" value="ECO:0007669"/>
    <property type="project" value="TreeGrafter"/>
</dbReference>
<accession>A0A5B0SE68</accession>
<dbReference type="PROSITE" id="PS00437">
    <property type="entry name" value="CATALASE_1"/>
    <property type="match status" value="1"/>
</dbReference>
<dbReference type="InterPro" id="IPR002226">
    <property type="entry name" value="Catalase_haem_BS"/>
</dbReference>
<dbReference type="PANTHER" id="PTHR11465:SF62">
    <property type="entry name" value="CATALASE T"/>
    <property type="match status" value="1"/>
</dbReference>
<dbReference type="Gene3D" id="2.40.180.10">
    <property type="entry name" value="Catalase core domain"/>
    <property type="match status" value="1"/>
</dbReference>